<reference evidence="1 2" key="1">
    <citation type="submission" date="2025-05" db="UniProtKB">
        <authorList>
            <consortium name="RefSeq"/>
        </authorList>
    </citation>
    <scope>NUCLEOTIDE SEQUENCE [LARGE SCALE GENOMIC DNA]</scope>
    <source>
        <strain evidence="1 2">14028-0561.14</strain>
        <tissue evidence="2 3">Whole fly</tissue>
    </source>
</reference>
<gene>
    <name evidence="2 3" type="primary">LOC108086119</name>
</gene>
<evidence type="ECO:0000313" key="3">
    <source>
        <dbReference type="RefSeq" id="XP_070145256.1"/>
    </source>
</evidence>
<sequence>MAAQATKGAALAVIKRMFEDPIPRLLPSRTKVWQQIEGESGTYSPEKWADPLLLFKWQLGGEEDIAEVMPATEVSIYSMQFDQRYLQQFAKPDYSAFGKRLKAMLESVNQYQYDEEELEYLTSSAAWSMAKILYQFERQSFIYLKDEAAIVRLLLLQIMLSKPTDLMHASSFVQQIAVNMNVKKDSCTGSWSPPPEISNSSQIGTKTSTSALYVLAIDELDTVILKDESLQDIHLSSCVCIPVCGRWSGSSWLMAYILSFTSTSWWNFAYTLDVEYSNGVSEATEGLPMKATFMPKAATVYIHGNYSNICLVVIDATRSRFPDDWQFEVCKGITASRAGNFEFAKKAHAYLGRLSDPDVMTISCGDISVALHNMAYIFSPTEFRQLHLKASILATSRFNGFSCYPNPEPTKNRKHIFGPVAFNNKDEILIGDYVVPDLAKMAAEERQTRLQVLNFWRCDPLGFLTHNAVDWQGHCPSNYVCQYRLSTSTNDLRILKACGAFARDPNFGIPRDVLDTTLGYASLMLGLTNWYLVEMGCTLFEHNYISRYEGYHKHLEFQGIWEKITSLFVIDFGVMNINSFLEESLKNVGRIMNFSQPEESLEANWTKTHFSGNVPWWFVAAIAAKFGQNFKVKARVDLKKNEIGWRINAENNEQYELSLLTASTKYEQKVLRSRGPYFPILTMKSNGSNSLTHNMISWDMNRLLDGKKSQLSNICHRGNVDFNGIVELNVLILPKSNMFESVYAFVAADNRIIADDPNYWPQVSGLQWFYMDKDYLDWLGTVPE</sequence>
<name>A0A6P4JTC7_DROKI</name>
<proteinExistence type="predicted"/>
<accession>A0A6P4JTC7</accession>
<evidence type="ECO:0000313" key="1">
    <source>
        <dbReference type="Proteomes" id="UP001652661"/>
    </source>
</evidence>
<evidence type="ECO:0000313" key="2">
    <source>
        <dbReference type="RefSeq" id="XP_017038456.2"/>
    </source>
</evidence>
<dbReference type="AlphaFoldDB" id="A0A6P4JTC7"/>
<protein>
    <submittedName>
        <fullName evidence="2 3">Uncharacterized protein</fullName>
    </submittedName>
</protein>
<keyword evidence="1" id="KW-1185">Reference proteome</keyword>
<dbReference type="Proteomes" id="UP001652661">
    <property type="component" value="Chromosome 2L"/>
</dbReference>
<dbReference type="RefSeq" id="XP_017038456.2">
    <property type="nucleotide sequence ID" value="XM_017182967.3"/>
</dbReference>
<dbReference type="OrthoDB" id="7869667at2759"/>
<dbReference type="RefSeq" id="XP_070145256.1">
    <property type="nucleotide sequence ID" value="XM_070289155.1"/>
</dbReference>
<dbReference type="GeneID" id="108086119"/>
<organism evidence="1 2">
    <name type="scientific">Drosophila kikkawai</name>
    <name type="common">Fruit fly</name>
    <dbReference type="NCBI Taxonomy" id="30033"/>
    <lineage>
        <taxon>Eukaryota</taxon>
        <taxon>Metazoa</taxon>
        <taxon>Ecdysozoa</taxon>
        <taxon>Arthropoda</taxon>
        <taxon>Hexapoda</taxon>
        <taxon>Insecta</taxon>
        <taxon>Pterygota</taxon>
        <taxon>Neoptera</taxon>
        <taxon>Endopterygota</taxon>
        <taxon>Diptera</taxon>
        <taxon>Brachycera</taxon>
        <taxon>Muscomorpha</taxon>
        <taxon>Ephydroidea</taxon>
        <taxon>Drosophilidae</taxon>
        <taxon>Drosophila</taxon>
        <taxon>Sophophora</taxon>
    </lineage>
</organism>